<evidence type="ECO:0000256" key="3">
    <source>
        <dbReference type="ARBA" id="ARBA00022741"/>
    </source>
</evidence>
<organism evidence="11 12">
    <name type="scientific">Alginatibacterium sediminis</name>
    <dbReference type="NCBI Taxonomy" id="2164068"/>
    <lineage>
        <taxon>Bacteria</taxon>
        <taxon>Pseudomonadati</taxon>
        <taxon>Pseudomonadota</taxon>
        <taxon>Gammaproteobacteria</taxon>
        <taxon>Alteromonadales</taxon>
        <taxon>Alteromonadaceae</taxon>
        <taxon>Alginatibacterium</taxon>
    </lineage>
</organism>
<evidence type="ECO:0000256" key="9">
    <source>
        <dbReference type="ARBA" id="ARBA00023136"/>
    </source>
</evidence>
<dbReference type="PANTHER" id="PTHR42734">
    <property type="entry name" value="METAL TRANSPORT SYSTEM ATP-BINDING PROTEIN TM_0124-RELATED"/>
    <property type="match status" value="1"/>
</dbReference>
<proteinExistence type="predicted"/>
<evidence type="ECO:0000313" key="12">
    <source>
        <dbReference type="Proteomes" id="UP000286482"/>
    </source>
</evidence>
<dbReference type="NCBIfam" id="NF007090">
    <property type="entry name" value="PRK09544.1"/>
    <property type="match status" value="1"/>
</dbReference>
<dbReference type="InterPro" id="IPR050153">
    <property type="entry name" value="Metal_Ion_Import_ABC"/>
</dbReference>
<keyword evidence="12" id="KW-1185">Reference proteome</keyword>
<keyword evidence="9" id="KW-0472">Membrane</keyword>
<keyword evidence="2" id="KW-1003">Cell membrane</keyword>
<dbReference type="InterPro" id="IPR017871">
    <property type="entry name" value="ABC_transporter-like_CS"/>
</dbReference>
<dbReference type="PROSITE" id="PS50893">
    <property type="entry name" value="ABC_TRANSPORTER_2"/>
    <property type="match status" value="1"/>
</dbReference>
<dbReference type="InterPro" id="IPR027417">
    <property type="entry name" value="P-loop_NTPase"/>
</dbReference>
<dbReference type="GO" id="GO:0010043">
    <property type="term" value="P:response to zinc ion"/>
    <property type="evidence" value="ECO:0007669"/>
    <property type="project" value="TreeGrafter"/>
</dbReference>
<evidence type="ECO:0000259" key="10">
    <source>
        <dbReference type="PROSITE" id="PS50893"/>
    </source>
</evidence>
<dbReference type="FunFam" id="3.40.50.300:FF:000392">
    <property type="entry name" value="Zinc import ATP-binding protein ZnuC"/>
    <property type="match status" value="1"/>
</dbReference>
<comment type="caution">
    <text evidence="11">The sequence shown here is derived from an EMBL/GenBank/DDBJ whole genome shotgun (WGS) entry which is preliminary data.</text>
</comment>
<dbReference type="GO" id="GO:0016887">
    <property type="term" value="F:ATP hydrolysis activity"/>
    <property type="evidence" value="ECO:0007669"/>
    <property type="project" value="InterPro"/>
</dbReference>
<evidence type="ECO:0000256" key="4">
    <source>
        <dbReference type="ARBA" id="ARBA00022833"/>
    </source>
</evidence>
<dbReference type="Gene3D" id="3.40.50.300">
    <property type="entry name" value="P-loop containing nucleotide triphosphate hydrolases"/>
    <property type="match status" value="1"/>
</dbReference>
<keyword evidence="8" id="KW-0406">Ion transport</keyword>
<dbReference type="EMBL" id="RAQO01000001">
    <property type="protein sequence ID" value="RKF22078.1"/>
    <property type="molecule type" value="Genomic_DNA"/>
</dbReference>
<dbReference type="PANTHER" id="PTHR42734:SF9">
    <property type="entry name" value="ZINC IMPORT ATP-BINDING PROTEIN ZNUC"/>
    <property type="match status" value="1"/>
</dbReference>
<dbReference type="OrthoDB" id="5866165at2"/>
<protein>
    <submittedName>
        <fullName evidence="11">Zinc ABC transporter ATP-binding protein ZnuC</fullName>
    </submittedName>
</protein>
<evidence type="ECO:0000256" key="1">
    <source>
        <dbReference type="ARBA" id="ARBA00022448"/>
    </source>
</evidence>
<evidence type="ECO:0000256" key="6">
    <source>
        <dbReference type="ARBA" id="ARBA00022906"/>
    </source>
</evidence>
<accession>A0A420EN27</accession>
<gene>
    <name evidence="11" type="primary">znuC</name>
    <name evidence="11" type="ORF">DBZ36_00065</name>
</gene>
<name>A0A420EN27_9ALTE</name>
<evidence type="ECO:0000256" key="5">
    <source>
        <dbReference type="ARBA" id="ARBA00022840"/>
    </source>
</evidence>
<feature type="domain" description="ABC transporter" evidence="10">
    <location>
        <begin position="6"/>
        <end position="221"/>
    </location>
</feature>
<dbReference type="InterPro" id="IPR003439">
    <property type="entry name" value="ABC_transporter-like_ATP-bd"/>
</dbReference>
<evidence type="ECO:0000313" key="11">
    <source>
        <dbReference type="EMBL" id="RKF22078.1"/>
    </source>
</evidence>
<dbReference type="GO" id="GO:0005524">
    <property type="term" value="F:ATP binding"/>
    <property type="evidence" value="ECO:0007669"/>
    <property type="project" value="UniProtKB-KW"/>
</dbReference>
<sequence length="258" mass="28695">MSVSLLTLQNVCLSFDERRVLDRINLSLFPGQITTLIGPNGSGKSTLIKVILGLTKADSGEIERRAKLRIGYVPQKVNVDESLPLTVKGFLKLSRHGSQQDLPQAIELLGIESLMTRQVSKLSGGEMQRVLLARAILARPQLLVLDEPVQGVDINGQIELYQLITQIAQSLNAAVFMVSHDLHLVMASTDHVICLNHHICCEGQPESVAQHPEFAKLFAGEEQQQLAVYTHHHHCDDHDHEHLNQHQVVTEEDNTEHS</sequence>
<keyword evidence="1" id="KW-0813">Transport</keyword>
<dbReference type="SMART" id="SM00382">
    <property type="entry name" value="AAA"/>
    <property type="match status" value="1"/>
</dbReference>
<reference evidence="11 12" key="1">
    <citation type="submission" date="2018-09" db="EMBL/GenBank/DDBJ databases">
        <authorList>
            <person name="Wang Z."/>
        </authorList>
    </citation>
    <scope>NUCLEOTIDE SEQUENCE [LARGE SCALE GENOMIC DNA]</scope>
    <source>
        <strain evidence="11 12">ALS 81</strain>
    </source>
</reference>
<keyword evidence="5 11" id="KW-0067">ATP-binding</keyword>
<dbReference type="Pfam" id="PF00005">
    <property type="entry name" value="ABC_tran"/>
    <property type="match status" value="1"/>
</dbReference>
<dbReference type="GO" id="GO:0006829">
    <property type="term" value="P:zinc ion transport"/>
    <property type="evidence" value="ECO:0007669"/>
    <property type="project" value="UniProtKB-KW"/>
</dbReference>
<evidence type="ECO:0000256" key="2">
    <source>
        <dbReference type="ARBA" id="ARBA00022475"/>
    </source>
</evidence>
<evidence type="ECO:0000256" key="8">
    <source>
        <dbReference type="ARBA" id="ARBA00023065"/>
    </source>
</evidence>
<dbReference type="PROSITE" id="PS00211">
    <property type="entry name" value="ABC_TRANSPORTER_1"/>
    <property type="match status" value="1"/>
</dbReference>
<dbReference type="SUPFAM" id="SSF52540">
    <property type="entry name" value="P-loop containing nucleoside triphosphate hydrolases"/>
    <property type="match status" value="1"/>
</dbReference>
<dbReference type="Proteomes" id="UP000286482">
    <property type="component" value="Unassembled WGS sequence"/>
</dbReference>
<dbReference type="AlphaFoldDB" id="A0A420EN27"/>
<keyword evidence="7" id="KW-1278">Translocase</keyword>
<keyword evidence="3" id="KW-0547">Nucleotide-binding</keyword>
<keyword evidence="6" id="KW-0864">Zinc transport</keyword>
<dbReference type="InterPro" id="IPR003593">
    <property type="entry name" value="AAA+_ATPase"/>
</dbReference>
<evidence type="ECO:0000256" key="7">
    <source>
        <dbReference type="ARBA" id="ARBA00022967"/>
    </source>
</evidence>
<dbReference type="RefSeq" id="WP_120352881.1">
    <property type="nucleotide sequence ID" value="NZ_RAQO01000001.1"/>
</dbReference>
<keyword evidence="4" id="KW-0862">Zinc</keyword>